<reference evidence="6" key="1">
    <citation type="journal article" date="2014" name="Int. J. Syst. Evol. Microbiol.">
        <title>Complete genome sequence of Corynebacterium casei LMG S-19264T (=DSM 44701T), isolated from a smear-ripened cheese.</title>
        <authorList>
            <consortium name="US DOE Joint Genome Institute (JGI-PGF)"/>
            <person name="Walter F."/>
            <person name="Albersmeier A."/>
            <person name="Kalinowski J."/>
            <person name="Ruckert C."/>
        </authorList>
    </citation>
    <scope>NUCLEOTIDE SEQUENCE</scope>
    <source>
        <strain evidence="6">JCM 3131</strain>
    </source>
</reference>
<keyword evidence="7" id="KW-1185">Reference proteome</keyword>
<evidence type="ECO:0000256" key="2">
    <source>
        <dbReference type="ARBA" id="ARBA00022692"/>
    </source>
</evidence>
<dbReference type="GO" id="GO:0016020">
    <property type="term" value="C:membrane"/>
    <property type="evidence" value="ECO:0007669"/>
    <property type="project" value="UniProtKB-SubCell"/>
</dbReference>
<evidence type="ECO:0000256" key="5">
    <source>
        <dbReference type="SAM" id="Phobius"/>
    </source>
</evidence>
<keyword evidence="2 5" id="KW-0812">Transmembrane</keyword>
<gene>
    <name evidence="6" type="ORF">GCM10010145_60400</name>
</gene>
<comment type="caution">
    <text evidence="6">The sequence shown here is derived from an EMBL/GenBank/DDBJ whole genome shotgun (WGS) entry which is preliminary data.</text>
</comment>
<evidence type="ECO:0000256" key="4">
    <source>
        <dbReference type="ARBA" id="ARBA00023136"/>
    </source>
</evidence>
<organism evidence="6 7">
    <name type="scientific">Streptomyces ruber</name>
    <dbReference type="NCBI Taxonomy" id="83378"/>
    <lineage>
        <taxon>Bacteria</taxon>
        <taxon>Bacillati</taxon>
        <taxon>Actinomycetota</taxon>
        <taxon>Actinomycetes</taxon>
        <taxon>Kitasatosporales</taxon>
        <taxon>Streptomycetaceae</taxon>
        <taxon>Streptomyces</taxon>
    </lineage>
</organism>
<evidence type="ECO:0000256" key="1">
    <source>
        <dbReference type="ARBA" id="ARBA00004141"/>
    </source>
</evidence>
<comment type="subcellular location">
    <subcellularLocation>
        <location evidence="1">Membrane</location>
        <topology evidence="1">Multi-pass membrane protein</topology>
    </subcellularLocation>
</comment>
<name>A0A918BPZ9_9ACTN</name>
<dbReference type="Pfam" id="PF03595">
    <property type="entry name" value="SLAC1"/>
    <property type="match status" value="1"/>
</dbReference>
<evidence type="ECO:0000313" key="7">
    <source>
        <dbReference type="Proteomes" id="UP000620156"/>
    </source>
</evidence>
<keyword evidence="3 5" id="KW-1133">Transmembrane helix</keyword>
<evidence type="ECO:0000256" key="3">
    <source>
        <dbReference type="ARBA" id="ARBA00022989"/>
    </source>
</evidence>
<evidence type="ECO:0000313" key="6">
    <source>
        <dbReference type="EMBL" id="GGQ82699.1"/>
    </source>
</evidence>
<feature type="transmembrane region" description="Helical" evidence="5">
    <location>
        <begin position="100"/>
        <end position="117"/>
    </location>
</feature>
<dbReference type="RefSeq" id="WP_229821368.1">
    <property type="nucleotide sequence ID" value="NZ_BMQK01000020.1"/>
</dbReference>
<feature type="transmembrane region" description="Helical" evidence="5">
    <location>
        <begin position="31"/>
        <end position="51"/>
    </location>
</feature>
<dbReference type="EMBL" id="BMQK01000020">
    <property type="protein sequence ID" value="GGQ82699.1"/>
    <property type="molecule type" value="Genomic_DNA"/>
</dbReference>
<reference evidence="6" key="2">
    <citation type="submission" date="2020-09" db="EMBL/GenBank/DDBJ databases">
        <authorList>
            <person name="Sun Q."/>
            <person name="Ohkuma M."/>
        </authorList>
    </citation>
    <scope>NUCLEOTIDE SEQUENCE</scope>
    <source>
        <strain evidence="6">JCM 3131</strain>
    </source>
</reference>
<dbReference type="InterPro" id="IPR038665">
    <property type="entry name" value="Voltage-dep_anion_channel_sf"/>
</dbReference>
<protein>
    <submittedName>
        <fullName evidence="6">Uncharacterized protein</fullName>
    </submittedName>
</protein>
<proteinExistence type="predicted"/>
<sequence length="125" mass="13465">MGAAVSTLAGTRLLAHEGLLRPAARAPLGTAVTALWVWATAMIPLLLAAGARRHLRHRVPLRHGPALWCIVFPLGMYATATARLVSARRAGALPVPQRPLAWAAAAVWPAVATHCVHHRFRRRVT</sequence>
<dbReference type="GO" id="GO:0055085">
    <property type="term" value="P:transmembrane transport"/>
    <property type="evidence" value="ECO:0007669"/>
    <property type="project" value="InterPro"/>
</dbReference>
<dbReference type="Gene3D" id="1.50.10.150">
    <property type="entry name" value="Voltage-dependent anion channel"/>
    <property type="match status" value="1"/>
</dbReference>
<dbReference type="Proteomes" id="UP000620156">
    <property type="component" value="Unassembled WGS sequence"/>
</dbReference>
<feature type="transmembrane region" description="Helical" evidence="5">
    <location>
        <begin position="63"/>
        <end position="80"/>
    </location>
</feature>
<keyword evidence="4 5" id="KW-0472">Membrane</keyword>
<dbReference type="InterPro" id="IPR004695">
    <property type="entry name" value="SLAC1/Mae1/Ssu1/TehA"/>
</dbReference>
<accession>A0A918BPZ9</accession>
<dbReference type="AlphaFoldDB" id="A0A918BPZ9"/>